<dbReference type="Proteomes" id="UP000692954">
    <property type="component" value="Unassembled WGS sequence"/>
</dbReference>
<proteinExistence type="predicted"/>
<dbReference type="OrthoDB" id="307816at2759"/>
<organism evidence="2 3">
    <name type="scientific">Paramecium sonneborni</name>
    <dbReference type="NCBI Taxonomy" id="65129"/>
    <lineage>
        <taxon>Eukaryota</taxon>
        <taxon>Sar</taxon>
        <taxon>Alveolata</taxon>
        <taxon>Ciliophora</taxon>
        <taxon>Intramacronucleata</taxon>
        <taxon>Oligohymenophorea</taxon>
        <taxon>Peniculida</taxon>
        <taxon>Parameciidae</taxon>
        <taxon>Paramecium</taxon>
    </lineage>
</organism>
<gene>
    <name evidence="2" type="ORF">PSON_ATCC_30995.1.T1110176</name>
</gene>
<dbReference type="EMBL" id="CAJJDN010000111">
    <property type="protein sequence ID" value="CAD8116686.1"/>
    <property type="molecule type" value="Genomic_DNA"/>
</dbReference>
<protein>
    <submittedName>
        <fullName evidence="2">Uncharacterized protein</fullName>
    </submittedName>
</protein>
<evidence type="ECO:0000256" key="1">
    <source>
        <dbReference type="SAM" id="MobiDB-lite"/>
    </source>
</evidence>
<feature type="region of interest" description="Disordered" evidence="1">
    <location>
        <begin position="33"/>
        <end position="68"/>
    </location>
</feature>
<comment type="caution">
    <text evidence="2">The sequence shown here is derived from an EMBL/GenBank/DDBJ whole genome shotgun (WGS) entry which is preliminary data.</text>
</comment>
<keyword evidence="3" id="KW-1185">Reference proteome</keyword>
<feature type="compositionally biased region" description="Polar residues" evidence="1">
    <location>
        <begin position="55"/>
        <end position="68"/>
    </location>
</feature>
<name>A0A8S1QMJ4_9CILI</name>
<accession>A0A8S1QMJ4</accession>
<reference evidence="2" key="1">
    <citation type="submission" date="2021-01" db="EMBL/GenBank/DDBJ databases">
        <authorList>
            <consortium name="Genoscope - CEA"/>
            <person name="William W."/>
        </authorList>
    </citation>
    <scope>NUCLEOTIDE SEQUENCE</scope>
</reference>
<evidence type="ECO:0000313" key="2">
    <source>
        <dbReference type="EMBL" id="CAD8116686.1"/>
    </source>
</evidence>
<evidence type="ECO:0000313" key="3">
    <source>
        <dbReference type="Proteomes" id="UP000692954"/>
    </source>
</evidence>
<sequence length="68" mass="7815">MGCSQAKNKQSISINLMSSKSYEAMTQSNFQKDNNKFNIHKNPIFKRRTEKRNKMSQSTACTPTLITQ</sequence>
<dbReference type="AlphaFoldDB" id="A0A8S1QMJ4"/>